<dbReference type="VEuPathDB" id="CryptoDB:Vbra_10123"/>
<evidence type="ECO:0000313" key="1">
    <source>
        <dbReference type="EMBL" id="CEM31358.1"/>
    </source>
</evidence>
<reference evidence="1 2" key="1">
    <citation type="submission" date="2014-11" db="EMBL/GenBank/DDBJ databases">
        <authorList>
            <person name="Zhu J."/>
            <person name="Qi W."/>
            <person name="Song R."/>
        </authorList>
    </citation>
    <scope>NUCLEOTIDE SEQUENCE [LARGE SCALE GENOMIC DNA]</scope>
</reference>
<name>A0A0G4GMD7_VITBC</name>
<dbReference type="EMBL" id="CDMY01000718">
    <property type="protein sequence ID" value="CEM31358.1"/>
    <property type="molecule type" value="Genomic_DNA"/>
</dbReference>
<dbReference type="AlphaFoldDB" id="A0A0G4GMD7"/>
<dbReference type="Proteomes" id="UP000041254">
    <property type="component" value="Unassembled WGS sequence"/>
</dbReference>
<protein>
    <submittedName>
        <fullName evidence="1">Uncharacterized protein</fullName>
    </submittedName>
</protein>
<evidence type="ECO:0000313" key="2">
    <source>
        <dbReference type="Proteomes" id="UP000041254"/>
    </source>
</evidence>
<gene>
    <name evidence="1" type="ORF">Vbra_10123</name>
</gene>
<keyword evidence="2" id="KW-1185">Reference proteome</keyword>
<accession>A0A0G4GMD7</accession>
<organism evidence="1 2">
    <name type="scientific">Vitrella brassicaformis (strain CCMP3155)</name>
    <dbReference type="NCBI Taxonomy" id="1169540"/>
    <lineage>
        <taxon>Eukaryota</taxon>
        <taxon>Sar</taxon>
        <taxon>Alveolata</taxon>
        <taxon>Colpodellida</taxon>
        <taxon>Vitrellaceae</taxon>
        <taxon>Vitrella</taxon>
    </lineage>
</organism>
<sequence length="202" mass="21781">MNGRSEGALALCQCRWSRRRHHLSRQAADGTGQGGGQQNQQGDRCGPSSALCSTRPSLVGDCPSAHLCLSECLTSSCRCLLLKYSVTWKFGRLDGASPRAGHYRRRAGATGYVPTANDLVMFDWRVWRDGFEGTGACSIPEGGSLSLGIPMAAVPRCGVQRAATLAMLARLGMTPTLPTGLWLSVCWRTYPVRASTSTSWTR</sequence>
<proteinExistence type="predicted"/>
<dbReference type="InParanoid" id="A0A0G4GMD7"/>